<protein>
    <recommendedName>
        <fullName evidence="3">Helix-turn-helix domain-containing protein</fullName>
    </recommendedName>
</protein>
<evidence type="ECO:0008006" key="3">
    <source>
        <dbReference type="Google" id="ProtNLM"/>
    </source>
</evidence>
<dbReference type="Pfam" id="PF13384">
    <property type="entry name" value="HTH_23"/>
    <property type="match status" value="1"/>
</dbReference>
<proteinExistence type="predicted"/>
<accession>A0AAI9S9M1</accession>
<gene>
    <name evidence="1" type="ORF">GBM96_10750</name>
</gene>
<dbReference type="EMBL" id="WEHW01000066">
    <property type="protein sequence ID" value="KAB7649762.1"/>
    <property type="molecule type" value="Genomic_DNA"/>
</dbReference>
<dbReference type="AlphaFoldDB" id="A0AAI9S9M1"/>
<name>A0AAI9S9M1_9BURK</name>
<comment type="caution">
    <text evidence="1">The sequence shown here is derived from an EMBL/GenBank/DDBJ whole genome shotgun (WGS) entry which is preliminary data.</text>
</comment>
<evidence type="ECO:0000313" key="2">
    <source>
        <dbReference type="Proteomes" id="UP000469462"/>
    </source>
</evidence>
<sequence length="140" mass="16136">MKTSYTKTKRAAEESLRAREKEGRIRPAFASDEKRLAALELFDLGLGYVRASRILNLSANTLRDWHAKWKTGEFKVQLSVNQYRYGEDVKSRVRAMRRRGATWREIEEATGVSITTCRTWVLQNQNTKSIRAKGLSDDDP</sequence>
<evidence type="ECO:0000313" key="1">
    <source>
        <dbReference type="EMBL" id="KAB7649762.1"/>
    </source>
</evidence>
<reference evidence="1 2" key="1">
    <citation type="submission" date="2019-10" db="EMBL/GenBank/DDBJ databases">
        <title>Genome diversity of Sutterella seckii.</title>
        <authorList>
            <person name="Chaplin A.V."/>
            <person name="Sokolova S.R."/>
            <person name="Mosin K.A."/>
            <person name="Ivanova E.L."/>
            <person name="Kochetkova T.O."/>
            <person name="Goltsov A.Y."/>
            <person name="Trofimov D.Y."/>
            <person name="Efimov B.A."/>
        </authorList>
    </citation>
    <scope>NUCLEOTIDE SEQUENCE [LARGE SCALE GENOMIC DNA]</scope>
    <source>
        <strain evidence="1 2">ASD3426</strain>
    </source>
</reference>
<dbReference type="RefSeq" id="WP_139687910.1">
    <property type="nucleotide sequence ID" value="NZ_WEHW01000066.1"/>
</dbReference>
<dbReference type="Proteomes" id="UP000469462">
    <property type="component" value="Unassembled WGS sequence"/>
</dbReference>
<organism evidence="1 2">
    <name type="scientific">Sutterella seckii</name>
    <dbReference type="NCBI Taxonomy" id="1944635"/>
    <lineage>
        <taxon>Bacteria</taxon>
        <taxon>Pseudomonadati</taxon>
        <taxon>Pseudomonadota</taxon>
        <taxon>Betaproteobacteria</taxon>
        <taxon>Burkholderiales</taxon>
        <taxon>Sutterellaceae</taxon>
        <taxon>Sutterella</taxon>
    </lineage>
</organism>
<keyword evidence="2" id="KW-1185">Reference proteome</keyword>